<feature type="compositionally biased region" description="Polar residues" evidence="1">
    <location>
        <begin position="756"/>
        <end position="772"/>
    </location>
</feature>
<feature type="region of interest" description="Disordered" evidence="1">
    <location>
        <begin position="589"/>
        <end position="616"/>
    </location>
</feature>
<organism evidence="2 3">
    <name type="scientific">Monosporascus cannonballus</name>
    <dbReference type="NCBI Taxonomy" id="155416"/>
    <lineage>
        <taxon>Eukaryota</taxon>
        <taxon>Fungi</taxon>
        <taxon>Dikarya</taxon>
        <taxon>Ascomycota</taxon>
        <taxon>Pezizomycotina</taxon>
        <taxon>Sordariomycetes</taxon>
        <taxon>Xylariomycetidae</taxon>
        <taxon>Xylariales</taxon>
        <taxon>Xylariales incertae sedis</taxon>
        <taxon>Monosporascus</taxon>
    </lineage>
</organism>
<evidence type="ECO:0000313" key="3">
    <source>
        <dbReference type="Proteomes" id="UP000294003"/>
    </source>
</evidence>
<sequence length="936" mass="102503">MASGSVATAGDMNNVRDATFVTRSIPDVSSNAGLVALCTVPTDRAGPDDLGWHVSDFLAFKKLLSKHLHPKAQTWLAHCDIAQIVEANPLGYTHGKDRRILQIANLTGDIQVESSANELADKFLTTTKQKARIVKKLGYDLVILVCGPSTLEQDIFFGNADCKPRIRAYEIRSAMGLDDCQSKGMVITPALFSAGWQVNPCFCSDSTVPTRTGFLTFLAKQFGAIFASHILTKVTGRDCPMLDVSKLDHRHGFEDGTLTFRRRAEDTLADKVHKALAARLMLGHSDHSFSFDAANDDWDKLIGPRRHKTLDAYKQEWEKLAVADAAAQFGPDPSLFGNLFGGTKASQLAHIKDLIRDSLTSWQGVWVNEYGRAAREKYRRFLNNADPDGSDCHEMFNVMEQRSTLLAVADLIVKYYSLPVPQGNRCRDYDATAAQPGEAGRVFGLLCRKVPWVYLHPDRGQDVYGKVQNPHQREAHYLAAAFEMNSTDPRELDTAMDSIHALFTGIQFTQLRHLFEDPDLRQKCRAWLNANGMPILEYPFDDGQEKPQEGYGAKKNIEADVPMTTVYMEDVAASKGITRKGNQPDLATLISGDQGQKRSSLKHPGLVLDKESDRMPPTAGLVPDANGSIIEASCEPDTVGKLKAALKTAHDRLGEDLSGEDFESVMADITNLTKSLTTEKIKRDTAAKNKATSITSVGSANISSDAIVQQNTTQLEPAVSQLGIKSQRSTGPNNGFASENSGQEIDTDIVMGGLTPGQTQDPSTFTSRSMEQTADKTPATATSKHSVEGAQQLRLFRRGSPNKEEAALNPPDLYGLVSQLKVQAVVRASHGWENHFVDQDRADCVRKSTDNSREYYSLGRSHHSKAARLRRRVSRGEILLAQPSSSSPRQLVTLDLIPARLLARPPLVSVPAVARTPARSPGPGLAAAVWSLHLAL</sequence>
<protein>
    <submittedName>
        <fullName evidence="2">Uncharacterized protein</fullName>
    </submittedName>
</protein>
<feature type="region of interest" description="Disordered" evidence="1">
    <location>
        <begin position="748"/>
        <end position="792"/>
    </location>
</feature>
<gene>
    <name evidence="2" type="ORF">DL762_009768</name>
</gene>
<proteinExistence type="predicted"/>
<dbReference type="Proteomes" id="UP000294003">
    <property type="component" value="Unassembled WGS sequence"/>
</dbReference>
<evidence type="ECO:0000256" key="1">
    <source>
        <dbReference type="SAM" id="MobiDB-lite"/>
    </source>
</evidence>
<dbReference type="EMBL" id="QJNS01000577">
    <property type="protein sequence ID" value="RYO76546.1"/>
    <property type="molecule type" value="Genomic_DNA"/>
</dbReference>
<evidence type="ECO:0000313" key="2">
    <source>
        <dbReference type="EMBL" id="RYO76546.1"/>
    </source>
</evidence>
<keyword evidence="3" id="KW-1185">Reference proteome</keyword>
<name>A0ABY0GST6_9PEZI</name>
<accession>A0ABY0GST6</accession>
<reference evidence="2 3" key="1">
    <citation type="submission" date="2018-06" db="EMBL/GenBank/DDBJ databases">
        <title>Complete Genomes of Monosporascus.</title>
        <authorList>
            <person name="Robinson A.J."/>
            <person name="Natvig D.O."/>
        </authorList>
    </citation>
    <scope>NUCLEOTIDE SEQUENCE [LARGE SCALE GENOMIC DNA]</scope>
    <source>
        <strain evidence="2 3">CBS 609.92</strain>
    </source>
</reference>
<comment type="caution">
    <text evidence="2">The sequence shown here is derived from an EMBL/GenBank/DDBJ whole genome shotgun (WGS) entry which is preliminary data.</text>
</comment>